<dbReference type="Proteomes" id="UP001500755">
    <property type="component" value="Unassembled WGS sequence"/>
</dbReference>
<comment type="caution">
    <text evidence="3">The sequence shown here is derived from an EMBL/GenBank/DDBJ whole genome shotgun (WGS) entry which is preliminary data.</text>
</comment>
<keyword evidence="4" id="KW-1185">Reference proteome</keyword>
<sequence>MPDASPRSIAVVGAGPRGVVLVDRIGAALEMLAGELGGHHGREPITLHLIDSREIGAGAVWETDQTRTLCMNTLAAAVTLFTEHGATITAPVRVGPNMYEWMHLVLEYAVRTDAPGIEGHAPRPEALAAIPEAHRAVFERTPPDLYELRCFYPEMAESLPQSHPSRALYGQYIRWALHVHLGGLPENVHVNVIGGRVTAIEPVEAAAGHAGGAGRDRLVFDDGRELLADLTVVTGGWVHTAPTTEEAALARAVEEYPGLVWLPPDSPIDQDFAAVPDGAEVLVRGLGMGFFDAMALLTYDRGGVFEETPGTRSGLTYRPSGREPRLLVASNRGYPFLPKSDYGGLPPKPVLRRLGAVVATCNAEGHEVGAIDYAARVWPAILADAFEAYYRTLARVSPELLRGSLDDLVAAIDSVTLTRADVDAKRDFSLMREAVAPFVVPVGAEEGAEAVEAGSAEGRGARQSDRYFEPDFLLHPTDAYAEAVRRAQAEVGRPGDAQPGPDLTEWIAQHLVDDLAHVALGEDSPWRAGLWEISAARRVTSLLGAGGRYEPDSKGPIRAVTGIGGMAGSGPPAFRTRELLALIDAGLVTFVGAAPVVAVEDRDDAEATGPAEATGASGARGASGPAFVMTSATRPHEEFRSRVLVDAWMHTPDIRRPGEQLWQNLLASGRIRPFTLESAAGAVVTLGSPEVDPATGRVVRADGTRDSRLHLVGIPLVELLGDAMISPMPGSDPTMLREADRVGIALARAATGLEAEL</sequence>
<proteinExistence type="predicted"/>
<name>A0ABP5EKC8_9MICO</name>
<evidence type="ECO:0000259" key="2">
    <source>
        <dbReference type="Pfam" id="PF13454"/>
    </source>
</evidence>
<feature type="region of interest" description="Disordered" evidence="1">
    <location>
        <begin position="603"/>
        <end position="625"/>
    </location>
</feature>
<feature type="domain" description="FAD-dependent urate hydroxylase HpyO/Asp monooxygenase CreE-like FAD/NAD(P)-binding" evidence="2">
    <location>
        <begin position="10"/>
        <end position="235"/>
    </location>
</feature>
<evidence type="ECO:0000313" key="4">
    <source>
        <dbReference type="Proteomes" id="UP001500755"/>
    </source>
</evidence>
<gene>
    <name evidence="3" type="ORF">GCM10009755_01570</name>
</gene>
<feature type="compositionally biased region" description="Low complexity" evidence="1">
    <location>
        <begin position="607"/>
        <end position="625"/>
    </location>
</feature>
<dbReference type="Pfam" id="PF13454">
    <property type="entry name" value="NAD_binding_9"/>
    <property type="match status" value="1"/>
</dbReference>
<reference evidence="4" key="1">
    <citation type="journal article" date="2019" name="Int. J. Syst. Evol. Microbiol.">
        <title>The Global Catalogue of Microorganisms (GCM) 10K type strain sequencing project: providing services to taxonomists for standard genome sequencing and annotation.</title>
        <authorList>
            <consortium name="The Broad Institute Genomics Platform"/>
            <consortium name="The Broad Institute Genome Sequencing Center for Infectious Disease"/>
            <person name="Wu L."/>
            <person name="Ma J."/>
        </authorList>
    </citation>
    <scope>NUCLEOTIDE SEQUENCE [LARGE SCALE GENOMIC DNA]</scope>
    <source>
        <strain evidence="4">JCM 14546</strain>
    </source>
</reference>
<evidence type="ECO:0000313" key="3">
    <source>
        <dbReference type="EMBL" id="GAA1998075.1"/>
    </source>
</evidence>
<accession>A0ABP5EKC8</accession>
<dbReference type="RefSeq" id="WP_344306024.1">
    <property type="nucleotide sequence ID" value="NZ_BAAANO010000002.1"/>
</dbReference>
<organism evidence="3 4">
    <name type="scientific">Brevibacterium samyangense</name>
    <dbReference type="NCBI Taxonomy" id="366888"/>
    <lineage>
        <taxon>Bacteria</taxon>
        <taxon>Bacillati</taxon>
        <taxon>Actinomycetota</taxon>
        <taxon>Actinomycetes</taxon>
        <taxon>Micrococcales</taxon>
        <taxon>Brevibacteriaceae</taxon>
        <taxon>Brevibacterium</taxon>
    </lineage>
</organism>
<dbReference type="EMBL" id="BAAANO010000002">
    <property type="protein sequence ID" value="GAA1998075.1"/>
    <property type="molecule type" value="Genomic_DNA"/>
</dbReference>
<protein>
    <submittedName>
        <fullName evidence="3">FAD/NAD(P)-binding protein</fullName>
    </submittedName>
</protein>
<evidence type="ECO:0000256" key="1">
    <source>
        <dbReference type="SAM" id="MobiDB-lite"/>
    </source>
</evidence>
<dbReference type="InterPro" id="IPR038732">
    <property type="entry name" value="HpyO/CreE_NAD-binding"/>
</dbReference>